<evidence type="ECO:0000313" key="3">
    <source>
        <dbReference type="EMBL" id="NYS26238.1"/>
    </source>
</evidence>
<evidence type="ECO:0000256" key="1">
    <source>
        <dbReference type="SAM" id="Phobius"/>
    </source>
</evidence>
<keyword evidence="1" id="KW-0812">Transmembrane</keyword>
<dbReference type="CDD" id="cd03507">
    <property type="entry name" value="Delta12-FADS-like"/>
    <property type="match status" value="1"/>
</dbReference>
<keyword evidence="4" id="KW-1185">Reference proteome</keyword>
<dbReference type="GO" id="GO:0016020">
    <property type="term" value="C:membrane"/>
    <property type="evidence" value="ECO:0007669"/>
    <property type="project" value="TreeGrafter"/>
</dbReference>
<organism evidence="3 4">
    <name type="scientific">Rhabdonatronobacter sediminivivens</name>
    <dbReference type="NCBI Taxonomy" id="2743469"/>
    <lineage>
        <taxon>Bacteria</taxon>
        <taxon>Pseudomonadati</taxon>
        <taxon>Pseudomonadota</taxon>
        <taxon>Alphaproteobacteria</taxon>
        <taxon>Rhodobacterales</taxon>
        <taxon>Paracoccaceae</taxon>
        <taxon>Rhabdonatronobacter</taxon>
    </lineage>
</organism>
<dbReference type="InterPro" id="IPR012171">
    <property type="entry name" value="Fatty_acid_desaturase"/>
</dbReference>
<protein>
    <submittedName>
        <fullName evidence="3">Fatty acid desaturase</fullName>
    </submittedName>
</protein>
<keyword evidence="1" id="KW-0472">Membrane</keyword>
<dbReference type="GO" id="GO:0016717">
    <property type="term" value="F:oxidoreductase activity, acting on paired donors, with oxidation of a pair of donors resulting in the reduction of molecular oxygen to two molecules of water"/>
    <property type="evidence" value="ECO:0007669"/>
    <property type="project" value="TreeGrafter"/>
</dbReference>
<feature type="transmembrane region" description="Helical" evidence="1">
    <location>
        <begin position="192"/>
        <end position="214"/>
    </location>
</feature>
<dbReference type="EMBL" id="JACBXS010000037">
    <property type="protein sequence ID" value="NYS26238.1"/>
    <property type="molecule type" value="Genomic_DNA"/>
</dbReference>
<dbReference type="GO" id="GO:0006629">
    <property type="term" value="P:lipid metabolic process"/>
    <property type="evidence" value="ECO:0007669"/>
    <property type="project" value="InterPro"/>
</dbReference>
<gene>
    <name evidence="3" type="ORF">HUK65_14705</name>
</gene>
<feature type="transmembrane region" description="Helical" evidence="1">
    <location>
        <begin position="220"/>
        <end position="241"/>
    </location>
</feature>
<sequence length="346" mass="39037">MTQPCPPDPHADLPDRLDDPRAWIAILAQYRTPSNWRSTWEIVVTAVPLLALWALAWWSVGINPALAVALSVLNGAFLVRLFMIQHDCGHAAFFSSRRLSNWVGRAIGVLTLTPYDAWRRVHAEHHADTGNLDRRGMGDIRTLTVDEYRSLSPLGRLGYRLYRHPVVMFGIGPFVLFFISNRVPVGLMRNGARYWISAMGTNAAIATLAAGIWYLGGGAVLAFVFLPTLLVASSIGVWLFFVQHQFEETSWNHNADWQVHDAALHGSSHYVLPGILRWFTANIGVHHVHHLQARIPFYRLPEVLRDHPQLADAQRLTLRESFACARKHLWDETTRRLVPFAAVRAA</sequence>
<proteinExistence type="predicted"/>
<feature type="transmembrane region" description="Helical" evidence="1">
    <location>
        <begin position="64"/>
        <end position="82"/>
    </location>
</feature>
<accession>A0A7Z0I1L7</accession>
<evidence type="ECO:0000259" key="2">
    <source>
        <dbReference type="Pfam" id="PF00487"/>
    </source>
</evidence>
<dbReference type="InterPro" id="IPR005804">
    <property type="entry name" value="FA_desaturase_dom"/>
</dbReference>
<comment type="caution">
    <text evidence="3">The sequence shown here is derived from an EMBL/GenBank/DDBJ whole genome shotgun (WGS) entry which is preliminary data.</text>
</comment>
<dbReference type="Pfam" id="PF00487">
    <property type="entry name" value="FA_desaturase"/>
    <property type="match status" value="1"/>
</dbReference>
<feature type="domain" description="Fatty acid desaturase" evidence="2">
    <location>
        <begin position="66"/>
        <end position="320"/>
    </location>
</feature>
<dbReference type="PANTHER" id="PTHR19353">
    <property type="entry name" value="FATTY ACID DESATURASE 2"/>
    <property type="match status" value="1"/>
</dbReference>
<reference evidence="3 4" key="1">
    <citation type="journal article" date="2000" name="Arch. Microbiol.">
        <title>Rhodobaca bogoriensis gen. nov. and sp. nov., an alkaliphilic purple nonsulfur bacterium from African Rift Valley soda lakes.</title>
        <authorList>
            <person name="Milford A.D."/>
            <person name="Achenbach L.A."/>
            <person name="Jung D.O."/>
            <person name="Madigan M.T."/>
        </authorList>
    </citation>
    <scope>NUCLEOTIDE SEQUENCE [LARGE SCALE GENOMIC DNA]</scope>
    <source>
        <strain evidence="3 4">2376</strain>
    </source>
</reference>
<keyword evidence="1" id="KW-1133">Transmembrane helix</keyword>
<feature type="transmembrane region" description="Helical" evidence="1">
    <location>
        <begin position="39"/>
        <end position="58"/>
    </location>
</feature>
<feature type="transmembrane region" description="Helical" evidence="1">
    <location>
        <begin position="161"/>
        <end position="180"/>
    </location>
</feature>
<dbReference type="PANTHER" id="PTHR19353:SF73">
    <property type="entry name" value="FATTY ACID DESATURASE"/>
    <property type="match status" value="1"/>
</dbReference>
<dbReference type="RefSeq" id="WP_179907034.1">
    <property type="nucleotide sequence ID" value="NZ_JACBXS010000037.1"/>
</dbReference>
<dbReference type="AlphaFoldDB" id="A0A7Z0I1L7"/>
<name>A0A7Z0I1L7_9RHOB</name>
<evidence type="ECO:0000313" key="4">
    <source>
        <dbReference type="Proteomes" id="UP000529417"/>
    </source>
</evidence>
<dbReference type="Proteomes" id="UP000529417">
    <property type="component" value="Unassembled WGS sequence"/>
</dbReference>